<proteinExistence type="predicted"/>
<protein>
    <submittedName>
        <fullName evidence="1">Uncharacterized protein</fullName>
    </submittedName>
</protein>
<accession>A0A645HNA9</accession>
<organism evidence="1">
    <name type="scientific">bioreactor metagenome</name>
    <dbReference type="NCBI Taxonomy" id="1076179"/>
    <lineage>
        <taxon>unclassified sequences</taxon>
        <taxon>metagenomes</taxon>
        <taxon>ecological metagenomes</taxon>
    </lineage>
</organism>
<dbReference type="EMBL" id="VSSQ01091349">
    <property type="protein sequence ID" value="MPN36933.1"/>
    <property type="molecule type" value="Genomic_DNA"/>
</dbReference>
<evidence type="ECO:0000313" key="1">
    <source>
        <dbReference type="EMBL" id="MPN36933.1"/>
    </source>
</evidence>
<sequence>MTVMPTFVCIRSDSKREALNLSIKKLDDTTSITSSLEGMLEFKYVLFLEFCTFNMNN</sequence>
<gene>
    <name evidence="1" type="ORF">SDC9_184445</name>
</gene>
<comment type="caution">
    <text evidence="1">The sequence shown here is derived from an EMBL/GenBank/DDBJ whole genome shotgun (WGS) entry which is preliminary data.</text>
</comment>
<dbReference type="AlphaFoldDB" id="A0A645HNA9"/>
<name>A0A645HNA9_9ZZZZ</name>
<reference evidence="1" key="1">
    <citation type="submission" date="2019-08" db="EMBL/GenBank/DDBJ databases">
        <authorList>
            <person name="Kucharzyk K."/>
            <person name="Murdoch R.W."/>
            <person name="Higgins S."/>
            <person name="Loffler F."/>
        </authorList>
    </citation>
    <scope>NUCLEOTIDE SEQUENCE</scope>
</reference>